<gene>
    <name evidence="4" type="ORF">SAMN05216289_11152</name>
</gene>
<dbReference type="SMART" id="SM00267">
    <property type="entry name" value="GGDEF"/>
    <property type="match status" value="1"/>
</dbReference>
<evidence type="ECO:0000313" key="4">
    <source>
        <dbReference type="EMBL" id="SFN28047.1"/>
    </source>
</evidence>
<dbReference type="Gene3D" id="3.30.70.270">
    <property type="match status" value="1"/>
</dbReference>
<feature type="coiled-coil region" evidence="1">
    <location>
        <begin position="303"/>
        <end position="339"/>
    </location>
</feature>
<dbReference type="InterPro" id="IPR052155">
    <property type="entry name" value="Biofilm_reg_signaling"/>
</dbReference>
<dbReference type="PROSITE" id="PS50883">
    <property type="entry name" value="EAL"/>
    <property type="match status" value="1"/>
</dbReference>
<keyword evidence="1" id="KW-0175">Coiled coil</keyword>
<evidence type="ECO:0000313" key="5">
    <source>
        <dbReference type="Proteomes" id="UP000198575"/>
    </source>
</evidence>
<dbReference type="CDD" id="cd01948">
    <property type="entry name" value="EAL"/>
    <property type="match status" value="1"/>
</dbReference>
<dbReference type="CDD" id="cd01949">
    <property type="entry name" value="GGDEF"/>
    <property type="match status" value="1"/>
</dbReference>
<dbReference type="InterPro" id="IPR043128">
    <property type="entry name" value="Rev_trsase/Diguanyl_cyclase"/>
</dbReference>
<dbReference type="PANTHER" id="PTHR44757:SF2">
    <property type="entry name" value="BIOFILM ARCHITECTURE MAINTENANCE PROTEIN MBAA"/>
    <property type="match status" value="1"/>
</dbReference>
<organism evidence="4 5">
    <name type="scientific">Dokdonella immobilis</name>
    <dbReference type="NCBI Taxonomy" id="578942"/>
    <lineage>
        <taxon>Bacteria</taxon>
        <taxon>Pseudomonadati</taxon>
        <taxon>Pseudomonadota</taxon>
        <taxon>Gammaproteobacteria</taxon>
        <taxon>Lysobacterales</taxon>
        <taxon>Rhodanobacteraceae</taxon>
        <taxon>Dokdonella</taxon>
    </lineage>
</organism>
<protein>
    <submittedName>
        <fullName evidence="4">Diguanylate cyclase (GGDEF) domain-containing protein</fullName>
    </submittedName>
</protein>
<dbReference type="Pfam" id="PF00990">
    <property type="entry name" value="GGDEF"/>
    <property type="match status" value="1"/>
</dbReference>
<dbReference type="Gene3D" id="3.20.20.450">
    <property type="entry name" value="EAL domain"/>
    <property type="match status" value="1"/>
</dbReference>
<dbReference type="STRING" id="578942.SAMN05216289_11152"/>
<dbReference type="Pfam" id="PF13185">
    <property type="entry name" value="GAF_2"/>
    <property type="match status" value="1"/>
</dbReference>
<sequence>MSSTNEKRKSDLDWAGKPFVRELLRVSDMVALGLMAADEAESQFGVQALSISWNTERIHADGRSESSGRSPDICLEGADIRRIPLFSASNGTRAELSWRPGIRVAVPGAGEWDQFLSDVAHVAERLLERDSLAHSVHRLERAEHVQRALFAIANMASSDLDMPDMLRGIHEIVGWLMYAENFFIALYEPERDSLRFLYFVDTVDSDFVNPDDEIAACDLPGSVTLAMLRSGESQMGPSAQIRAKLNIARDERFGPDSEDWLGVPMIGATAAIRGAIVVQSYLPDTRYSEEDRAILNYVAQHILTALERKQAKTELEKRVAERTQELARANEELQLEVAERQRGERLQRALFRIAECAAAGESMEDFYASVHAIVGELLNARNFYIALIADGGQELEFPYSVDEINPVRPRRPMANGMTEYVLKTGRALLADRASIDALVGSGNVQRFGTRASYWLGVPLICNERTVGVLAVQSYSADAPFTVRDQELLTFVAYHIANGLERKRAQDSLIHDNVELEARVEERTRALAHANRDLTSQILERKRIEARLTHEAFHDALTGLPNRALLLQRLGTALTRYQDDPTRSYAVLFLDLDRFKVVNDSVGHLVGDEMLKQAALRLASACAPYMVARLGGDEFAVLIDNLPEPKLAIHIAERVLEGLNDPIRVANKEMFTSASIGIAYADTHYTRAEELLRDADTAMYRAKARGRQCHEIFDEQLRAEAMRALDLEGDLRHALVRREFEPHFQSIVSLETGRILGYEALLRWKHPTRGLLLPADFLNAAEENGCIEQIDWQMFAMACEQAQRLPESTYVSINVSARRLRVPDFDEIALRTIENSGLQPHRVRLEVTEGALLDQPEQTREILLRLRQAGVLVQLDDFGTGYSSLSYLHRFPIHSLKIDKSFVADLATEGSSPAVVRAIIALAESLDVEVIAEGVETPAQRDALLALGCTIGQGFLFSLPTLIDDFPAETA</sequence>
<proteinExistence type="predicted"/>
<dbReference type="InterPro" id="IPR000160">
    <property type="entry name" value="GGDEF_dom"/>
</dbReference>
<accession>A0A1I4XQD9</accession>
<reference evidence="4 5" key="1">
    <citation type="submission" date="2016-10" db="EMBL/GenBank/DDBJ databases">
        <authorList>
            <person name="de Groot N.N."/>
        </authorList>
    </citation>
    <scope>NUCLEOTIDE SEQUENCE [LARGE SCALE GENOMIC DNA]</scope>
    <source>
        <strain evidence="4 5">CGMCC 1.7659</strain>
    </source>
</reference>
<dbReference type="AlphaFoldDB" id="A0A1I4XQD9"/>
<dbReference type="SUPFAM" id="SSF55781">
    <property type="entry name" value="GAF domain-like"/>
    <property type="match status" value="2"/>
</dbReference>
<dbReference type="Proteomes" id="UP000198575">
    <property type="component" value="Unassembled WGS sequence"/>
</dbReference>
<evidence type="ECO:0000259" key="3">
    <source>
        <dbReference type="PROSITE" id="PS50887"/>
    </source>
</evidence>
<dbReference type="RefSeq" id="WP_092407416.1">
    <property type="nucleotide sequence ID" value="NZ_FOVF01000011.1"/>
</dbReference>
<dbReference type="PROSITE" id="PS50887">
    <property type="entry name" value="GGDEF"/>
    <property type="match status" value="1"/>
</dbReference>
<dbReference type="InterPro" id="IPR029016">
    <property type="entry name" value="GAF-like_dom_sf"/>
</dbReference>
<evidence type="ECO:0000256" key="1">
    <source>
        <dbReference type="SAM" id="Coils"/>
    </source>
</evidence>
<dbReference type="NCBIfam" id="TIGR00254">
    <property type="entry name" value="GGDEF"/>
    <property type="match status" value="1"/>
</dbReference>
<dbReference type="InterPro" id="IPR001633">
    <property type="entry name" value="EAL_dom"/>
</dbReference>
<dbReference type="Gene3D" id="3.30.450.40">
    <property type="match status" value="2"/>
</dbReference>
<dbReference type="InterPro" id="IPR029787">
    <property type="entry name" value="Nucleotide_cyclase"/>
</dbReference>
<feature type="domain" description="EAL" evidence="2">
    <location>
        <begin position="723"/>
        <end position="970"/>
    </location>
</feature>
<dbReference type="SMART" id="SM00065">
    <property type="entry name" value="GAF"/>
    <property type="match status" value="1"/>
</dbReference>
<dbReference type="InterPro" id="IPR003018">
    <property type="entry name" value="GAF"/>
</dbReference>
<dbReference type="Pfam" id="PF00563">
    <property type="entry name" value="EAL"/>
    <property type="match status" value="1"/>
</dbReference>
<feature type="domain" description="GGDEF" evidence="3">
    <location>
        <begin position="582"/>
        <end position="714"/>
    </location>
</feature>
<evidence type="ECO:0000259" key="2">
    <source>
        <dbReference type="PROSITE" id="PS50883"/>
    </source>
</evidence>
<name>A0A1I4XQD9_9GAMM</name>
<dbReference type="OrthoDB" id="9804951at2"/>
<dbReference type="PANTHER" id="PTHR44757">
    <property type="entry name" value="DIGUANYLATE CYCLASE DGCP"/>
    <property type="match status" value="1"/>
</dbReference>
<keyword evidence="5" id="KW-1185">Reference proteome</keyword>
<dbReference type="EMBL" id="FOVF01000011">
    <property type="protein sequence ID" value="SFN28047.1"/>
    <property type="molecule type" value="Genomic_DNA"/>
</dbReference>
<dbReference type="InterPro" id="IPR035919">
    <property type="entry name" value="EAL_sf"/>
</dbReference>
<dbReference type="SMART" id="SM00052">
    <property type="entry name" value="EAL"/>
    <property type="match status" value="1"/>
</dbReference>
<dbReference type="SUPFAM" id="SSF55073">
    <property type="entry name" value="Nucleotide cyclase"/>
    <property type="match status" value="1"/>
</dbReference>
<dbReference type="SUPFAM" id="SSF141868">
    <property type="entry name" value="EAL domain-like"/>
    <property type="match status" value="1"/>
</dbReference>